<feature type="compositionally biased region" description="Low complexity" evidence="1">
    <location>
        <begin position="324"/>
        <end position="333"/>
    </location>
</feature>
<dbReference type="Pfam" id="PF11309">
    <property type="entry name" value="DUF3112"/>
    <property type="match status" value="1"/>
</dbReference>
<reference evidence="4" key="1">
    <citation type="submission" date="2021-01" db="EMBL/GenBank/DDBJ databases">
        <title>Deciphering the adaptive evolutionary patterns associated with biogeogrpahic diversity in the finger millet blast pathogen Magnaporthe oryzae in Eastern Africa.</title>
        <authorList>
            <person name="Onyema G."/>
            <person name="Shittu T.A."/>
            <person name="Dodsworth S."/>
            <person name="Devilliers S."/>
            <person name="Muthumeenakshi S."/>
            <person name="Sreenivasaprasad S."/>
        </authorList>
    </citation>
    <scope>NUCLEOTIDE SEQUENCE</scope>
    <source>
        <strain evidence="4">D15/s37</strain>
    </source>
</reference>
<proteinExistence type="predicted"/>
<evidence type="ECO:0000313" key="4">
    <source>
        <dbReference type="EMBL" id="KAI6292569.1"/>
    </source>
</evidence>
<feature type="transmembrane region" description="Helical" evidence="2">
    <location>
        <begin position="493"/>
        <end position="517"/>
    </location>
</feature>
<feature type="region of interest" description="Disordered" evidence="1">
    <location>
        <begin position="753"/>
        <end position="782"/>
    </location>
</feature>
<keyword evidence="5" id="KW-1185">Reference proteome</keyword>
<feature type="compositionally biased region" description="Pro residues" evidence="1">
    <location>
        <begin position="334"/>
        <end position="343"/>
    </location>
</feature>
<keyword evidence="2" id="KW-1133">Transmembrane helix</keyword>
<protein>
    <submittedName>
        <fullName evidence="4">Uncharacterized protein</fullName>
    </submittedName>
</protein>
<feature type="region of interest" description="Disordered" evidence="1">
    <location>
        <begin position="715"/>
        <end position="734"/>
    </location>
</feature>
<sequence>MLSPRLLLLQQVILLLQPELAVGDTLDGLQARANGFSDLGQQLLNGAIGFGQQIGLVPPGAIQTQRQPPAAAPPIQVPAAAAPASPLPQVQAPSVAPQLSTLPAPFVAPAPAPFVAPAPAPFVAPAPAPFVAPAPALAPALPSNPLIATAPAPVLAPAIATPIVVPPPSVAFADFESRLSTFGQRLGLLPAGATNGLSSPPAQVTPYPPAAIAPQVPTTTSEAASPPTPAAPAPINPPLPPSAPPSLPSLSSSSSQPLATLDSPQPSSNSSSSAPPARATSIGVPAAAPRPQTTQATPLSPLFIPLVPFFSAPPATLPKPTQPAQPAQPAQPEQSPPQQPPPGVSANSTMPAEQQGPPPMEGNKQVAPITDFTQGSFLGDVPTRDVDLPLTIIFLILFVAGAVTHMSIYQTNSRRGHKFLLSDVMFDFCMVRALSCVFRIAWIFQPVKGVVMMAIILQTGGAAVAALLNIFFAQRLLRSMHPKVGWHPAVGPITTFLALSVPAAIIWQITHMFVLFFTSVEDTNRASIIFKDLEGGSAFVLFLVTFPILVTSVVTGWPGPRPEPFGIGDWRVKKSIIIASGALLSVGAAIRLSALVTPEAPGEHNPIFSRASFYTTQYMLEIFVVALYAAARVDLLFWVPNGSSKPGDYSGRNKAPDGEKGGGGAALVLRDDVEAALDRLDAPYEILRHPPPLETPGLPPGRDVVWALVSVDKPEGAGKRGSTSGMRGGNVVDEDSLKGPRVVRVFADGDSTTDSDEYYSPSHRAPRPAWAPMSPAQHRARAAGDADHEVFPDELPQRPMRVSRRASVLDAIRPRIMRARHEEQQRAAVAAMATAAAGDAGIPVPPSPVWSSSPDRPSYVSFGEEEDEFYRRAVIRETIPVYFPEEERSSASFMSKD</sequence>
<evidence type="ECO:0000256" key="3">
    <source>
        <dbReference type="SAM" id="SignalP"/>
    </source>
</evidence>
<feature type="transmembrane region" description="Helical" evidence="2">
    <location>
        <begin position="450"/>
        <end position="472"/>
    </location>
</feature>
<dbReference type="InterPro" id="IPR021460">
    <property type="entry name" value="DUF3112"/>
</dbReference>
<comment type="caution">
    <text evidence="4">The sequence shown here is derived from an EMBL/GenBank/DDBJ whole genome shotgun (WGS) entry which is preliminary data.</text>
</comment>
<evidence type="ECO:0000256" key="1">
    <source>
        <dbReference type="SAM" id="MobiDB-lite"/>
    </source>
</evidence>
<feature type="signal peptide" evidence="3">
    <location>
        <begin position="1"/>
        <end position="23"/>
    </location>
</feature>
<feature type="chain" id="PRO_5046458144" evidence="3">
    <location>
        <begin position="24"/>
        <end position="897"/>
    </location>
</feature>
<dbReference type="EMBL" id="JABSND010000285">
    <property type="protein sequence ID" value="KAI6292569.1"/>
    <property type="molecule type" value="Genomic_DNA"/>
</dbReference>
<feature type="compositionally biased region" description="Pro residues" evidence="1">
    <location>
        <begin position="226"/>
        <end position="247"/>
    </location>
</feature>
<feature type="region of interest" description="Disordered" evidence="1">
    <location>
        <begin position="197"/>
        <end position="298"/>
    </location>
</feature>
<evidence type="ECO:0000313" key="5">
    <source>
        <dbReference type="Proteomes" id="UP001059893"/>
    </source>
</evidence>
<name>A0ABQ8N7J6_PYRGI</name>
<accession>A0ABQ8N7J6</accession>
<feature type="region of interest" description="Disordered" evidence="1">
    <location>
        <begin position="314"/>
        <end position="366"/>
    </location>
</feature>
<keyword evidence="2" id="KW-0472">Membrane</keyword>
<keyword evidence="3" id="KW-0732">Signal</keyword>
<feature type="transmembrane region" description="Helical" evidence="2">
    <location>
        <begin position="388"/>
        <end position="408"/>
    </location>
</feature>
<dbReference type="PANTHER" id="PTHR35184">
    <property type="entry name" value="YALI0C10208P"/>
    <property type="match status" value="1"/>
</dbReference>
<dbReference type="Proteomes" id="UP001059893">
    <property type="component" value="Unassembled WGS sequence"/>
</dbReference>
<dbReference type="PANTHER" id="PTHR35184:SF1">
    <property type="entry name" value="INTEGRAL MEMBRANE PROTEIN"/>
    <property type="match status" value="1"/>
</dbReference>
<organism evidence="4 5">
    <name type="scientific">Pyricularia grisea</name>
    <name type="common">Crabgrass-specific blast fungus</name>
    <name type="synonym">Magnaporthe grisea</name>
    <dbReference type="NCBI Taxonomy" id="148305"/>
    <lineage>
        <taxon>Eukaryota</taxon>
        <taxon>Fungi</taxon>
        <taxon>Dikarya</taxon>
        <taxon>Ascomycota</taxon>
        <taxon>Pezizomycotina</taxon>
        <taxon>Sordariomycetes</taxon>
        <taxon>Sordariomycetidae</taxon>
        <taxon>Magnaporthales</taxon>
        <taxon>Pyriculariaceae</taxon>
        <taxon>Pyricularia</taxon>
    </lineage>
</organism>
<keyword evidence="2" id="KW-0812">Transmembrane</keyword>
<evidence type="ECO:0000256" key="2">
    <source>
        <dbReference type="SAM" id="Phobius"/>
    </source>
</evidence>
<gene>
    <name evidence="4" type="ORF">MCOR33_009762</name>
</gene>
<feature type="compositionally biased region" description="Low complexity" evidence="1">
    <location>
        <begin position="248"/>
        <end position="298"/>
    </location>
</feature>
<feature type="transmembrane region" description="Helical" evidence="2">
    <location>
        <begin position="537"/>
        <end position="555"/>
    </location>
</feature>